<dbReference type="OrthoDB" id="155911at2"/>
<comment type="caution">
    <text evidence="3">The sequence shown here is derived from an EMBL/GenBank/DDBJ whole genome shotgun (WGS) entry which is preliminary data.</text>
</comment>
<evidence type="ECO:0000313" key="4">
    <source>
        <dbReference type="Proteomes" id="UP000317371"/>
    </source>
</evidence>
<keyword evidence="2" id="KW-1133">Transmembrane helix</keyword>
<feature type="transmembrane region" description="Helical" evidence="2">
    <location>
        <begin position="161"/>
        <end position="182"/>
    </location>
</feature>
<evidence type="ECO:0000256" key="2">
    <source>
        <dbReference type="SAM" id="Phobius"/>
    </source>
</evidence>
<gene>
    <name evidence="3" type="ORF">FKZ61_03465</name>
</gene>
<feature type="region of interest" description="Disordered" evidence="1">
    <location>
        <begin position="205"/>
        <end position="255"/>
    </location>
</feature>
<keyword evidence="2" id="KW-0472">Membrane</keyword>
<protein>
    <submittedName>
        <fullName evidence="3">Uncharacterized protein</fullName>
    </submittedName>
</protein>
<evidence type="ECO:0000313" key="3">
    <source>
        <dbReference type="EMBL" id="TQE97485.1"/>
    </source>
</evidence>
<proteinExistence type="predicted"/>
<keyword evidence="2" id="KW-0812">Transmembrane</keyword>
<feature type="compositionally biased region" description="Acidic residues" evidence="1">
    <location>
        <begin position="322"/>
        <end position="338"/>
    </location>
</feature>
<organism evidence="3 4">
    <name type="scientific">Litorilinea aerophila</name>
    <dbReference type="NCBI Taxonomy" id="1204385"/>
    <lineage>
        <taxon>Bacteria</taxon>
        <taxon>Bacillati</taxon>
        <taxon>Chloroflexota</taxon>
        <taxon>Caldilineae</taxon>
        <taxon>Caldilineales</taxon>
        <taxon>Caldilineaceae</taxon>
        <taxon>Litorilinea</taxon>
    </lineage>
</organism>
<feature type="compositionally biased region" description="Acidic residues" evidence="1">
    <location>
        <begin position="205"/>
        <end position="220"/>
    </location>
</feature>
<accession>A0A540VL35</accession>
<reference evidence="3 4" key="1">
    <citation type="submission" date="2019-06" db="EMBL/GenBank/DDBJ databases">
        <title>Genome sequence of Litorilinea aerophila BAA-2444.</title>
        <authorList>
            <person name="Maclea K.S."/>
            <person name="Maurais E.G."/>
            <person name="Iannazzi L.C."/>
        </authorList>
    </citation>
    <scope>NUCLEOTIDE SEQUENCE [LARGE SCALE GENOMIC DNA]</scope>
    <source>
        <strain evidence="3 4">ATCC BAA-2444</strain>
    </source>
</reference>
<dbReference type="InParanoid" id="A0A540VL35"/>
<dbReference type="RefSeq" id="WP_141608678.1">
    <property type="nucleotide sequence ID" value="NZ_VIGC02000003.1"/>
</dbReference>
<dbReference type="EMBL" id="VIGC01000003">
    <property type="protein sequence ID" value="TQE97485.1"/>
    <property type="molecule type" value="Genomic_DNA"/>
</dbReference>
<feature type="compositionally biased region" description="Acidic residues" evidence="1">
    <location>
        <begin position="244"/>
        <end position="255"/>
    </location>
</feature>
<feature type="region of interest" description="Disordered" evidence="1">
    <location>
        <begin position="322"/>
        <end position="373"/>
    </location>
</feature>
<sequence>MTSFDSSSQPGRRSAVPRTLAAGLQLPSLVVGILLGLGLGLLIGWWLWPVEWQNALLQDLNPEARANYLAAVAEAYVYYQDEEAAALARQRLLDLNDNLAEEIAQAQAYFREHPQEYSRVHIDNLARLAAQLGVSTAAEAGAPDTTLAAVPPPASEGIPTWLNWLLVTLAAVVLLGGGLYLLRRVASQGGPNAGAGLDELEAEGEDAFEAEEMDEAEESEERLPRPITPGSARHASRRSRSPAGEDEYGFEAELDDADTLGRAGYPLEDEAYFGDTLDDTLDQGNAAESDIRYVDLTETGRTGAWGPAGSVTLPGELAEDLEDEDAEAAEEDDEDWDDLAPPPPSPVVREERPGYGLTSTPTPTPRPTTRPSTRLEKVAEFTARYQLGDLDYDQAFNIAAPEDGTRYIGECGMGVNLKNGILQNNPENVIALDVWLFDKASDKSPTTQTRVLISEYVIDHRLADIFTPEGQEGPAPIVAQPGLQFQLKGPALLLDCVVEEASYVQQGETKGIFKNVLLRLTVYRHA</sequence>
<dbReference type="AlphaFoldDB" id="A0A540VL35"/>
<name>A0A540VL35_9CHLR</name>
<evidence type="ECO:0000256" key="1">
    <source>
        <dbReference type="SAM" id="MobiDB-lite"/>
    </source>
</evidence>
<keyword evidence="4" id="KW-1185">Reference proteome</keyword>
<feature type="transmembrane region" description="Helical" evidence="2">
    <location>
        <begin position="20"/>
        <end position="48"/>
    </location>
</feature>
<dbReference type="Proteomes" id="UP000317371">
    <property type="component" value="Unassembled WGS sequence"/>
</dbReference>